<organism evidence="1 2">
    <name type="scientific">Taxus chinensis</name>
    <name type="common">Chinese yew</name>
    <name type="synonym">Taxus wallichiana var. chinensis</name>
    <dbReference type="NCBI Taxonomy" id="29808"/>
    <lineage>
        <taxon>Eukaryota</taxon>
        <taxon>Viridiplantae</taxon>
        <taxon>Streptophyta</taxon>
        <taxon>Embryophyta</taxon>
        <taxon>Tracheophyta</taxon>
        <taxon>Spermatophyta</taxon>
        <taxon>Pinopsida</taxon>
        <taxon>Pinidae</taxon>
        <taxon>Conifers II</taxon>
        <taxon>Cupressales</taxon>
        <taxon>Taxaceae</taxon>
        <taxon>Taxus</taxon>
    </lineage>
</organism>
<comment type="caution">
    <text evidence="1">The sequence shown here is derived from an EMBL/GenBank/DDBJ whole genome shotgun (WGS) entry which is preliminary data.</text>
</comment>
<keyword evidence="2" id="KW-1185">Reference proteome</keyword>
<dbReference type="Proteomes" id="UP000824469">
    <property type="component" value="Unassembled WGS sequence"/>
</dbReference>
<dbReference type="EMBL" id="JAHRHJ020000007">
    <property type="protein sequence ID" value="KAH9308634.1"/>
    <property type="molecule type" value="Genomic_DNA"/>
</dbReference>
<feature type="non-terminal residue" evidence="1">
    <location>
        <position position="1"/>
    </location>
</feature>
<dbReference type="AlphaFoldDB" id="A0AA38FQY7"/>
<gene>
    <name evidence="1" type="ORF">KI387_036545</name>
</gene>
<accession>A0AA38FQY7</accession>
<proteinExistence type="predicted"/>
<reference evidence="1 2" key="1">
    <citation type="journal article" date="2021" name="Nat. Plants">
        <title>The Taxus genome provides insights into paclitaxel biosynthesis.</title>
        <authorList>
            <person name="Xiong X."/>
            <person name="Gou J."/>
            <person name="Liao Q."/>
            <person name="Li Y."/>
            <person name="Zhou Q."/>
            <person name="Bi G."/>
            <person name="Li C."/>
            <person name="Du R."/>
            <person name="Wang X."/>
            <person name="Sun T."/>
            <person name="Guo L."/>
            <person name="Liang H."/>
            <person name="Lu P."/>
            <person name="Wu Y."/>
            <person name="Zhang Z."/>
            <person name="Ro D.K."/>
            <person name="Shang Y."/>
            <person name="Huang S."/>
            <person name="Yan J."/>
        </authorList>
    </citation>
    <scope>NUCLEOTIDE SEQUENCE [LARGE SCALE GENOMIC DNA]</scope>
    <source>
        <strain evidence="1">Ta-2019</strain>
    </source>
</reference>
<evidence type="ECO:0000313" key="1">
    <source>
        <dbReference type="EMBL" id="KAH9308634.1"/>
    </source>
</evidence>
<protein>
    <submittedName>
        <fullName evidence="1">Uncharacterized protein</fullName>
    </submittedName>
</protein>
<name>A0AA38FQY7_TAXCH</name>
<sequence length="89" mass="9056">VTDIRGGNVATGMCEILGVDEVVFGVVVEGTVDVTGAMKVTYAALIVGMGPNYETTMGKVDVGSTKPYGANVGVGARVEGIDTGMLFIN</sequence>
<evidence type="ECO:0000313" key="2">
    <source>
        <dbReference type="Proteomes" id="UP000824469"/>
    </source>
</evidence>